<feature type="chain" id="PRO_5043901286" evidence="1">
    <location>
        <begin position="25"/>
        <end position="156"/>
    </location>
</feature>
<sequence length="156" mass="17063">MVMSPMMMGPMMMSLVMMTLVIKSEKNKDLCSKQDDLHTTGSCSYVVHAAKKAKTNGCPVVFSVLYQILHTHKDGSVVNPVVKAKMMMFAKVIGKEHKGRIRGVGFGPNPSGRSSKSALTAIKIHSSQARDNEVAQLKASMTTVEEKLASFDEMKE</sequence>
<dbReference type="AlphaFoldDB" id="A0AAW2CIH5"/>
<evidence type="ECO:0000313" key="2">
    <source>
        <dbReference type="EMBL" id="KAK9998011.1"/>
    </source>
</evidence>
<gene>
    <name evidence="2" type="ORF">SO802_017614</name>
</gene>
<comment type="caution">
    <text evidence="2">The sequence shown here is derived from an EMBL/GenBank/DDBJ whole genome shotgun (WGS) entry which is preliminary data.</text>
</comment>
<protein>
    <submittedName>
        <fullName evidence="2">Uncharacterized protein</fullName>
    </submittedName>
</protein>
<dbReference type="Proteomes" id="UP001459277">
    <property type="component" value="Unassembled WGS sequence"/>
</dbReference>
<name>A0AAW2CIH5_9ROSI</name>
<proteinExistence type="predicted"/>
<dbReference type="Pfam" id="PF03004">
    <property type="entry name" value="Transposase_24"/>
    <property type="match status" value="1"/>
</dbReference>
<keyword evidence="1" id="KW-0732">Signal</keyword>
<reference evidence="2 3" key="1">
    <citation type="submission" date="2024-01" db="EMBL/GenBank/DDBJ databases">
        <title>A telomere-to-telomere, gap-free genome of sweet tea (Lithocarpus litseifolius).</title>
        <authorList>
            <person name="Zhou J."/>
        </authorList>
    </citation>
    <scope>NUCLEOTIDE SEQUENCE [LARGE SCALE GENOMIC DNA]</scope>
    <source>
        <strain evidence="2">Zhou-2022a</strain>
        <tissue evidence="2">Leaf</tissue>
    </source>
</reference>
<organism evidence="2 3">
    <name type="scientific">Lithocarpus litseifolius</name>
    <dbReference type="NCBI Taxonomy" id="425828"/>
    <lineage>
        <taxon>Eukaryota</taxon>
        <taxon>Viridiplantae</taxon>
        <taxon>Streptophyta</taxon>
        <taxon>Embryophyta</taxon>
        <taxon>Tracheophyta</taxon>
        <taxon>Spermatophyta</taxon>
        <taxon>Magnoliopsida</taxon>
        <taxon>eudicotyledons</taxon>
        <taxon>Gunneridae</taxon>
        <taxon>Pentapetalae</taxon>
        <taxon>rosids</taxon>
        <taxon>fabids</taxon>
        <taxon>Fagales</taxon>
        <taxon>Fagaceae</taxon>
        <taxon>Lithocarpus</taxon>
    </lineage>
</organism>
<accession>A0AAW2CIH5</accession>
<keyword evidence="3" id="KW-1185">Reference proteome</keyword>
<feature type="signal peptide" evidence="1">
    <location>
        <begin position="1"/>
        <end position="24"/>
    </location>
</feature>
<evidence type="ECO:0000313" key="3">
    <source>
        <dbReference type="Proteomes" id="UP001459277"/>
    </source>
</evidence>
<dbReference type="EMBL" id="JAZDWU010000006">
    <property type="protein sequence ID" value="KAK9998011.1"/>
    <property type="molecule type" value="Genomic_DNA"/>
</dbReference>
<evidence type="ECO:0000256" key="1">
    <source>
        <dbReference type="SAM" id="SignalP"/>
    </source>
</evidence>
<dbReference type="InterPro" id="IPR004252">
    <property type="entry name" value="Probable_transposase_24"/>
</dbReference>